<dbReference type="Proteomes" id="UP000295722">
    <property type="component" value="Unassembled WGS sequence"/>
</dbReference>
<proteinExistence type="predicted"/>
<sequence>MAHLKAVRGLSRNVNSGTKTQYKARKGDFSKSLINNDLRTECDFQGLLPDSPPNAKAAVPQGTAAFSISAIHQRPFWSR</sequence>
<evidence type="ECO:0000313" key="3">
    <source>
        <dbReference type="Proteomes" id="UP000295722"/>
    </source>
</evidence>
<name>A0A4R5MC37_9BURK</name>
<feature type="region of interest" description="Disordered" evidence="1">
    <location>
        <begin position="1"/>
        <end position="26"/>
    </location>
</feature>
<protein>
    <submittedName>
        <fullName evidence="2">Uncharacterized protein</fullName>
    </submittedName>
</protein>
<dbReference type="AlphaFoldDB" id="A0A4R5MC37"/>
<reference evidence="2 3" key="1">
    <citation type="submission" date="2019-03" db="EMBL/GenBank/DDBJ databases">
        <title>Paraburkholderia sp. 4M-K11, isolated from subtropical forest soil.</title>
        <authorList>
            <person name="Gao Z.-H."/>
            <person name="Qiu L.-H."/>
        </authorList>
    </citation>
    <scope>NUCLEOTIDE SEQUENCE [LARGE SCALE GENOMIC DNA]</scope>
    <source>
        <strain evidence="2 3">4M-K11</strain>
    </source>
</reference>
<evidence type="ECO:0000313" key="2">
    <source>
        <dbReference type="EMBL" id="TDG24468.1"/>
    </source>
</evidence>
<feature type="compositionally biased region" description="Polar residues" evidence="1">
    <location>
        <begin position="12"/>
        <end position="21"/>
    </location>
</feature>
<gene>
    <name evidence="2" type="ORF">EYW47_07840</name>
</gene>
<accession>A0A4R5MC37</accession>
<organism evidence="2 3">
    <name type="scientific">Paraburkholderia silviterrae</name>
    <dbReference type="NCBI Taxonomy" id="2528715"/>
    <lineage>
        <taxon>Bacteria</taxon>
        <taxon>Pseudomonadati</taxon>
        <taxon>Pseudomonadota</taxon>
        <taxon>Betaproteobacteria</taxon>
        <taxon>Burkholderiales</taxon>
        <taxon>Burkholderiaceae</taxon>
        <taxon>Paraburkholderia</taxon>
    </lineage>
</organism>
<evidence type="ECO:0000256" key="1">
    <source>
        <dbReference type="SAM" id="MobiDB-lite"/>
    </source>
</evidence>
<dbReference type="RefSeq" id="WP_133194316.1">
    <property type="nucleotide sequence ID" value="NZ_JBHUCW010000006.1"/>
</dbReference>
<comment type="caution">
    <text evidence="2">The sequence shown here is derived from an EMBL/GenBank/DDBJ whole genome shotgun (WGS) entry which is preliminary data.</text>
</comment>
<dbReference type="EMBL" id="SMRP01000003">
    <property type="protein sequence ID" value="TDG24468.1"/>
    <property type="molecule type" value="Genomic_DNA"/>
</dbReference>
<keyword evidence="3" id="KW-1185">Reference proteome</keyword>